<comment type="similarity">
    <text evidence="3">Belongs to the HAD-like hydrolase superfamily. SerB family.</text>
</comment>
<dbReference type="eggNOG" id="COG2716">
    <property type="taxonomic scope" value="Bacteria"/>
</dbReference>
<dbReference type="SUPFAM" id="SSF55021">
    <property type="entry name" value="ACT-like"/>
    <property type="match status" value="1"/>
</dbReference>
<dbReference type="Pfam" id="PF13740">
    <property type="entry name" value="ACT_6"/>
    <property type="match status" value="1"/>
</dbReference>
<dbReference type="InterPro" id="IPR049148">
    <property type="entry name" value="PSP_ACT"/>
</dbReference>
<dbReference type="CDD" id="cd07500">
    <property type="entry name" value="HAD_PSP"/>
    <property type="match status" value="1"/>
</dbReference>
<dbReference type="STRING" id="498211.CJA_2960"/>
<organism evidence="16 17">
    <name type="scientific">Cellvibrio japonicus (strain Ueda107)</name>
    <name type="common">Pseudomonas fluorescens subsp. cellulosa</name>
    <dbReference type="NCBI Taxonomy" id="498211"/>
    <lineage>
        <taxon>Bacteria</taxon>
        <taxon>Pseudomonadati</taxon>
        <taxon>Pseudomonadota</taxon>
        <taxon>Gammaproteobacteria</taxon>
        <taxon>Cellvibrionales</taxon>
        <taxon>Cellvibrionaceae</taxon>
        <taxon>Cellvibrio</taxon>
    </lineage>
</organism>
<evidence type="ECO:0000256" key="2">
    <source>
        <dbReference type="ARBA" id="ARBA00005135"/>
    </source>
</evidence>
<dbReference type="SFLD" id="SFLDS00003">
    <property type="entry name" value="Haloacid_Dehalogenase"/>
    <property type="match status" value="1"/>
</dbReference>
<dbReference type="HOGENOM" id="CLU_036368_0_0_6"/>
<comment type="catalytic activity">
    <reaction evidence="12">
        <text>O-phospho-L-serine + H2O = L-serine + phosphate</text>
        <dbReference type="Rhea" id="RHEA:21208"/>
        <dbReference type="ChEBI" id="CHEBI:15377"/>
        <dbReference type="ChEBI" id="CHEBI:33384"/>
        <dbReference type="ChEBI" id="CHEBI:43474"/>
        <dbReference type="ChEBI" id="CHEBI:57524"/>
        <dbReference type="EC" id="3.1.3.3"/>
    </reaction>
</comment>
<dbReference type="PANTHER" id="PTHR43344">
    <property type="entry name" value="PHOSPHOSERINE PHOSPHATASE"/>
    <property type="match status" value="1"/>
</dbReference>
<proteinExistence type="inferred from homology"/>
<reference evidence="16 17" key="1">
    <citation type="journal article" date="2008" name="J. Bacteriol.">
        <title>Insights into plant cell wall degradation from the genome sequence of the soil bacterium Cellvibrio japonicus.</title>
        <authorList>
            <person name="Deboy R.T."/>
            <person name="Mongodin E.F."/>
            <person name="Fouts D.E."/>
            <person name="Tailford L.E."/>
            <person name="Khouri H."/>
            <person name="Emerson J.B."/>
            <person name="Mohamoud Y."/>
            <person name="Watkins K."/>
            <person name="Henrissat B."/>
            <person name="Gilbert H.J."/>
            <person name="Nelson K.E."/>
        </authorList>
    </citation>
    <scope>NUCLEOTIDE SEQUENCE [LARGE SCALE GENOMIC DNA]</scope>
    <source>
        <strain evidence="16 17">Ueda107</strain>
    </source>
</reference>
<evidence type="ECO:0000256" key="4">
    <source>
        <dbReference type="ARBA" id="ARBA00012640"/>
    </source>
</evidence>
<dbReference type="eggNOG" id="COG0560">
    <property type="taxonomic scope" value="Bacteria"/>
</dbReference>
<evidence type="ECO:0000256" key="10">
    <source>
        <dbReference type="ARBA" id="ARBA00023299"/>
    </source>
</evidence>
<dbReference type="CDD" id="cd04871">
    <property type="entry name" value="ACT_PSP_2"/>
    <property type="match status" value="1"/>
</dbReference>
<dbReference type="InterPro" id="IPR002912">
    <property type="entry name" value="ACT_dom"/>
</dbReference>
<evidence type="ECO:0000256" key="5">
    <source>
        <dbReference type="ARBA" id="ARBA00015196"/>
    </source>
</evidence>
<evidence type="ECO:0000259" key="15">
    <source>
        <dbReference type="PROSITE" id="PS51671"/>
    </source>
</evidence>
<evidence type="ECO:0000256" key="6">
    <source>
        <dbReference type="ARBA" id="ARBA00022605"/>
    </source>
</evidence>
<name>B3PCQ0_CELJU</name>
<comment type="pathway">
    <text evidence="2">Amino-acid biosynthesis; L-serine biosynthesis; L-serine from 3-phospho-D-glycerate: step 3/3.</text>
</comment>
<dbReference type="Gene3D" id="3.40.50.1000">
    <property type="entry name" value="HAD superfamily/HAD-like"/>
    <property type="match status" value="1"/>
</dbReference>
<evidence type="ECO:0000256" key="3">
    <source>
        <dbReference type="ARBA" id="ARBA00009184"/>
    </source>
</evidence>
<dbReference type="InterPro" id="IPR004469">
    <property type="entry name" value="PSP"/>
</dbReference>
<dbReference type="CDD" id="cd04870">
    <property type="entry name" value="ACT_PSP_1"/>
    <property type="match status" value="1"/>
</dbReference>
<dbReference type="SFLD" id="SFLDG01136">
    <property type="entry name" value="C1.6:_Phosphoserine_Phosphatas"/>
    <property type="match status" value="1"/>
</dbReference>
<evidence type="ECO:0000256" key="11">
    <source>
        <dbReference type="ARBA" id="ARBA00031693"/>
    </source>
</evidence>
<dbReference type="EC" id="3.1.3.3" evidence="4"/>
<dbReference type="Pfam" id="PF21086">
    <property type="entry name" value="ACT_PSP_2"/>
    <property type="match status" value="1"/>
</dbReference>
<dbReference type="Gene3D" id="3.30.70.260">
    <property type="match status" value="2"/>
</dbReference>
<dbReference type="SFLD" id="SFLDF00029">
    <property type="entry name" value="phosphoserine_phosphatase"/>
    <property type="match status" value="1"/>
</dbReference>
<dbReference type="GO" id="GO:0006564">
    <property type="term" value="P:L-serine biosynthetic process"/>
    <property type="evidence" value="ECO:0007669"/>
    <property type="project" value="UniProtKB-KW"/>
</dbReference>
<dbReference type="SUPFAM" id="SSF56784">
    <property type="entry name" value="HAD-like"/>
    <property type="match status" value="1"/>
</dbReference>
<dbReference type="UniPathway" id="UPA00135">
    <property type="reaction ID" value="UER00198"/>
</dbReference>
<sequence>MPCLTIRLECAPLNSTLGEFSPSGGLVTPAYVPRCIDTPFPSRSSHPQGKRGKVNEILLINASGQDKPGVTYAITQVLSQWDARILDIGQAVIHDTLALGMLVSLDMQPEAREQLLAAIRQACAEQDIQVRFQSISADSYRHWVDQQGKARHIVTLLARQVTAAQIAELTTIISRHGLNIDSINRLSGRVALTDLEKPVQDEQGSACVEFTVRGTPADMLALRADFMELSARLNIDVAFQSDTVYRRNRRLVCFDMDSTLIEAEVIDELAKAAGVGEQVAEITEAAMRGELDFKQSFARRMALLKGLDESVLAGIAAQLRLTEGAEKLISTLKKLGYKTAILSGGFNYFGRYLQQKLGIDYVYANELDIVDGKVTGEVKGIVVDGQRKAELLAMLAQQEGITLEQVIAVGDGANDLPMLSVAGLGVAFRAKPLVKASAQHAISNLGLDAILYLLGFRERDKLR</sequence>
<dbReference type="PROSITE" id="PS51671">
    <property type="entry name" value="ACT"/>
    <property type="match status" value="1"/>
</dbReference>
<comment type="cofactor">
    <cofactor evidence="1">
        <name>Mg(2+)</name>
        <dbReference type="ChEBI" id="CHEBI:18420"/>
    </cofactor>
</comment>
<evidence type="ECO:0000313" key="17">
    <source>
        <dbReference type="Proteomes" id="UP000001036"/>
    </source>
</evidence>
<dbReference type="NCBIfam" id="TIGR00338">
    <property type="entry name" value="serB"/>
    <property type="match status" value="1"/>
</dbReference>
<accession>B3PCQ0</accession>
<dbReference type="AlphaFoldDB" id="B3PCQ0"/>
<gene>
    <name evidence="16" type="ordered locus">CJA_2960</name>
</gene>
<keyword evidence="10" id="KW-0718">Serine biosynthesis</keyword>
<evidence type="ECO:0000256" key="7">
    <source>
        <dbReference type="ARBA" id="ARBA00022723"/>
    </source>
</evidence>
<dbReference type="GO" id="GO:0005737">
    <property type="term" value="C:cytoplasm"/>
    <property type="evidence" value="ECO:0007669"/>
    <property type="project" value="TreeGrafter"/>
</dbReference>
<evidence type="ECO:0000313" key="16">
    <source>
        <dbReference type="EMBL" id="ACE85381.1"/>
    </source>
</evidence>
<dbReference type="Proteomes" id="UP000001036">
    <property type="component" value="Chromosome"/>
</dbReference>
<dbReference type="SFLD" id="SFLDG01137">
    <property type="entry name" value="C1.6.1:_Phosphoserine_Phosphat"/>
    <property type="match status" value="1"/>
</dbReference>
<feature type="active site" description="Proton donor" evidence="14">
    <location>
        <position position="257"/>
    </location>
</feature>
<keyword evidence="9" id="KW-0460">Magnesium</keyword>
<dbReference type="GO" id="GO:0000287">
    <property type="term" value="F:magnesium ion binding"/>
    <property type="evidence" value="ECO:0007669"/>
    <property type="project" value="TreeGrafter"/>
</dbReference>
<dbReference type="InterPro" id="IPR045865">
    <property type="entry name" value="ACT-like_dom_sf"/>
</dbReference>
<protein>
    <recommendedName>
        <fullName evidence="5">Phosphoserine phosphatase</fullName>
        <ecNumber evidence="4">3.1.3.3</ecNumber>
    </recommendedName>
    <alternativeName>
        <fullName evidence="11">O-phosphoserine phosphohydrolase</fullName>
    </alternativeName>
</protein>
<evidence type="ECO:0000256" key="9">
    <source>
        <dbReference type="ARBA" id="ARBA00022842"/>
    </source>
</evidence>
<feature type="active site" description="Nucleophile" evidence="14">
    <location>
        <position position="255"/>
    </location>
</feature>
<dbReference type="InterPro" id="IPR023214">
    <property type="entry name" value="HAD_sf"/>
</dbReference>
<dbReference type="InterPro" id="IPR036412">
    <property type="entry name" value="HAD-like_sf"/>
</dbReference>
<dbReference type="NCBIfam" id="TIGR01488">
    <property type="entry name" value="HAD-SF-IB"/>
    <property type="match status" value="1"/>
</dbReference>
<dbReference type="EMBL" id="CP000934">
    <property type="protein sequence ID" value="ACE85381.1"/>
    <property type="molecule type" value="Genomic_DNA"/>
</dbReference>
<dbReference type="Pfam" id="PF00702">
    <property type="entry name" value="Hydrolase"/>
    <property type="match status" value="1"/>
</dbReference>
<keyword evidence="17" id="KW-1185">Reference proteome</keyword>
<evidence type="ECO:0000256" key="13">
    <source>
        <dbReference type="ARBA" id="ARBA00048523"/>
    </source>
</evidence>
<evidence type="ECO:0000256" key="8">
    <source>
        <dbReference type="ARBA" id="ARBA00022801"/>
    </source>
</evidence>
<feature type="domain" description="ACT" evidence="15">
    <location>
        <begin position="59"/>
        <end position="133"/>
    </location>
</feature>
<keyword evidence="7" id="KW-0479">Metal-binding</keyword>
<dbReference type="InterPro" id="IPR050582">
    <property type="entry name" value="HAD-like_SerB"/>
</dbReference>
<dbReference type="KEGG" id="cja:CJA_2960"/>
<evidence type="ECO:0000256" key="12">
    <source>
        <dbReference type="ARBA" id="ARBA00048138"/>
    </source>
</evidence>
<comment type="catalytic activity">
    <reaction evidence="13">
        <text>O-phospho-D-serine + H2O = D-serine + phosphate</text>
        <dbReference type="Rhea" id="RHEA:24873"/>
        <dbReference type="ChEBI" id="CHEBI:15377"/>
        <dbReference type="ChEBI" id="CHEBI:35247"/>
        <dbReference type="ChEBI" id="CHEBI:43474"/>
        <dbReference type="ChEBI" id="CHEBI:58680"/>
        <dbReference type="EC" id="3.1.3.3"/>
    </reaction>
</comment>
<dbReference type="GO" id="GO:0036424">
    <property type="term" value="F:L-phosphoserine phosphatase activity"/>
    <property type="evidence" value="ECO:0007669"/>
    <property type="project" value="InterPro"/>
</dbReference>
<evidence type="ECO:0000256" key="1">
    <source>
        <dbReference type="ARBA" id="ARBA00001946"/>
    </source>
</evidence>
<keyword evidence="8 16" id="KW-0378">Hydrolase</keyword>
<keyword evidence="6" id="KW-0028">Amino-acid biosynthesis</keyword>
<dbReference type="PANTHER" id="PTHR43344:SF2">
    <property type="entry name" value="PHOSPHOSERINE PHOSPHATASE"/>
    <property type="match status" value="1"/>
</dbReference>
<evidence type="ECO:0000256" key="14">
    <source>
        <dbReference type="PIRSR" id="PIRSR604469-1"/>
    </source>
</evidence>